<sequence length="329" mass="36703">MGKKVVSFVTGANGFVGSHLVDYLLEQGHEVHAIVRSSSNLQWLDGKDVTLHTCGLNSAEDLKLAFQGANYIYHIAGVVKALTKDGFMKGNVEMTRNVMEAAATISSIQRVLVTSSMAATGYAEMGSDVDENTPLNPIEPYGDSKVAQEEVTREYADRVPFTIVRPPGVYGPRDTEIFAFFKAINNGVSAMMGFTPKEMSLIHVRDLVQGMYQAATNENSVGEVYFLGSLECYNWKQLGDFASKAMNKKTWTIKIPHFVIFILGFFGQILESWFGMDVALNKDRAYRITRPSWYCNSNKAVKELGFEQTVSIEDGFKSTIDWYKEKGWL</sequence>
<dbReference type="PANTHER" id="PTHR48079">
    <property type="entry name" value="PROTEIN YEEZ"/>
    <property type="match status" value="1"/>
</dbReference>
<protein>
    <submittedName>
        <fullName evidence="2">UDP-glucose 4-epimerase (EC)</fullName>
        <ecNumber evidence="2">5.1.3.2</ecNumber>
    </submittedName>
</protein>
<gene>
    <name evidence="2" type="ORF">HELGO_WM38482</name>
</gene>
<dbReference type="SUPFAM" id="SSF51735">
    <property type="entry name" value="NAD(P)-binding Rossmann-fold domains"/>
    <property type="match status" value="1"/>
</dbReference>
<dbReference type="Pfam" id="PF01370">
    <property type="entry name" value="Epimerase"/>
    <property type="match status" value="1"/>
</dbReference>
<dbReference type="Gene3D" id="3.40.50.720">
    <property type="entry name" value="NAD(P)-binding Rossmann-like Domain"/>
    <property type="match status" value="1"/>
</dbReference>
<dbReference type="InterPro" id="IPR001509">
    <property type="entry name" value="Epimerase_deHydtase"/>
</dbReference>
<dbReference type="PANTHER" id="PTHR48079:SF6">
    <property type="entry name" value="NAD(P)-BINDING DOMAIN-CONTAINING PROTEIN-RELATED"/>
    <property type="match status" value="1"/>
</dbReference>
<dbReference type="InterPro" id="IPR051783">
    <property type="entry name" value="NAD(P)-dependent_oxidoreduct"/>
</dbReference>
<dbReference type="AlphaFoldDB" id="A0A6S6T6I1"/>
<name>A0A6S6T6I1_9BACT</name>
<dbReference type="GO" id="GO:0004029">
    <property type="term" value="F:aldehyde dehydrogenase (NAD+) activity"/>
    <property type="evidence" value="ECO:0007669"/>
    <property type="project" value="TreeGrafter"/>
</dbReference>
<evidence type="ECO:0000259" key="1">
    <source>
        <dbReference type="Pfam" id="PF01370"/>
    </source>
</evidence>
<dbReference type="GO" id="GO:0005737">
    <property type="term" value="C:cytoplasm"/>
    <property type="evidence" value="ECO:0007669"/>
    <property type="project" value="TreeGrafter"/>
</dbReference>
<dbReference type="EC" id="5.1.3.2" evidence="2"/>
<proteinExistence type="predicted"/>
<evidence type="ECO:0000313" key="2">
    <source>
        <dbReference type="EMBL" id="CAA6812085.1"/>
    </source>
</evidence>
<organism evidence="2">
    <name type="scientific">uncultured Aureispira sp</name>
    <dbReference type="NCBI Taxonomy" id="1331704"/>
    <lineage>
        <taxon>Bacteria</taxon>
        <taxon>Pseudomonadati</taxon>
        <taxon>Bacteroidota</taxon>
        <taxon>Saprospiria</taxon>
        <taxon>Saprospirales</taxon>
        <taxon>Saprospiraceae</taxon>
        <taxon>Aureispira</taxon>
        <taxon>environmental samples</taxon>
    </lineage>
</organism>
<dbReference type="InterPro" id="IPR036291">
    <property type="entry name" value="NAD(P)-bd_dom_sf"/>
</dbReference>
<feature type="domain" description="NAD-dependent epimerase/dehydratase" evidence="1">
    <location>
        <begin position="8"/>
        <end position="228"/>
    </location>
</feature>
<accession>A0A6S6T6I1</accession>
<keyword evidence="2" id="KW-0413">Isomerase</keyword>
<dbReference type="GO" id="GO:0003978">
    <property type="term" value="F:UDP-glucose 4-epimerase activity"/>
    <property type="evidence" value="ECO:0007669"/>
    <property type="project" value="UniProtKB-EC"/>
</dbReference>
<dbReference type="EMBL" id="CACVAQ010000182">
    <property type="protein sequence ID" value="CAA6812085.1"/>
    <property type="molecule type" value="Genomic_DNA"/>
</dbReference>
<reference evidence="2" key="1">
    <citation type="submission" date="2020-01" db="EMBL/GenBank/DDBJ databases">
        <authorList>
            <person name="Meier V. D."/>
            <person name="Meier V D."/>
        </authorList>
    </citation>
    <scope>NUCLEOTIDE SEQUENCE</scope>
    <source>
        <strain evidence="2">HLG_WM_MAG_10</strain>
    </source>
</reference>